<dbReference type="GO" id="GO:0046872">
    <property type="term" value="F:metal ion binding"/>
    <property type="evidence" value="ECO:0007669"/>
    <property type="project" value="UniProtKB-KW"/>
</dbReference>
<evidence type="ECO:0000256" key="8">
    <source>
        <dbReference type="ARBA" id="ARBA00022741"/>
    </source>
</evidence>
<evidence type="ECO:0000256" key="10">
    <source>
        <dbReference type="ARBA" id="ARBA00022801"/>
    </source>
</evidence>
<keyword evidence="5" id="KW-0548">Nucleotidyltransferase</keyword>
<dbReference type="GO" id="GO:0004527">
    <property type="term" value="F:exonuclease activity"/>
    <property type="evidence" value="ECO:0007669"/>
    <property type="project" value="UniProtKB-KW"/>
</dbReference>
<keyword evidence="9" id="KW-0227">DNA damage</keyword>
<evidence type="ECO:0000256" key="1">
    <source>
        <dbReference type="ARBA" id="ARBA00001936"/>
    </source>
</evidence>
<dbReference type="Gene3D" id="3.30.470.30">
    <property type="entry name" value="DNA ligase/mRNA capping enzyme"/>
    <property type="match status" value="1"/>
</dbReference>
<feature type="compositionally biased region" description="Basic residues" evidence="21">
    <location>
        <begin position="192"/>
        <end position="202"/>
    </location>
</feature>
<dbReference type="InterPro" id="IPR014143">
    <property type="entry name" value="NHEJ_ligase_prk"/>
</dbReference>
<keyword evidence="8" id="KW-0547">Nucleotide-binding</keyword>
<dbReference type="InterPro" id="IPR052171">
    <property type="entry name" value="NHEJ_LigD"/>
</dbReference>
<dbReference type="CDD" id="cd07971">
    <property type="entry name" value="OBF_DNA_ligase_LigD"/>
    <property type="match status" value="1"/>
</dbReference>
<dbReference type="Pfam" id="PF21686">
    <property type="entry name" value="LigD_Prim-Pol"/>
    <property type="match status" value="1"/>
</dbReference>
<evidence type="ECO:0000256" key="20">
    <source>
        <dbReference type="ARBA" id="ARBA00034003"/>
    </source>
</evidence>
<evidence type="ECO:0000256" key="4">
    <source>
        <dbReference type="ARBA" id="ARBA00022679"/>
    </source>
</evidence>
<dbReference type="SUPFAM" id="SSF50249">
    <property type="entry name" value="Nucleic acid-binding proteins"/>
    <property type="match status" value="1"/>
</dbReference>
<evidence type="ECO:0000256" key="13">
    <source>
        <dbReference type="ARBA" id="ARBA00022932"/>
    </source>
</evidence>
<dbReference type="OrthoDB" id="9802472at2"/>
<dbReference type="InterPro" id="IPR014145">
    <property type="entry name" value="LigD_pol_dom"/>
</dbReference>
<dbReference type="NCBIfam" id="TIGR02778">
    <property type="entry name" value="ligD_pol"/>
    <property type="match status" value="1"/>
</dbReference>
<evidence type="ECO:0000256" key="16">
    <source>
        <dbReference type="ARBA" id="ARBA00023204"/>
    </source>
</evidence>
<dbReference type="InterPro" id="IPR012340">
    <property type="entry name" value="NA-bd_OB-fold"/>
</dbReference>
<dbReference type="GO" id="GO:0003910">
    <property type="term" value="F:DNA ligase (ATP) activity"/>
    <property type="evidence" value="ECO:0007669"/>
    <property type="project" value="UniProtKB-EC"/>
</dbReference>
<keyword evidence="7" id="KW-0479">Metal-binding</keyword>
<keyword evidence="3 23" id="KW-0436">Ligase</keyword>
<keyword evidence="12" id="KW-0067">ATP-binding</keyword>
<keyword evidence="10" id="KW-0378">Hydrolase</keyword>
<name>A0A4Q6XYR3_9SPHI</name>
<dbReference type="PANTHER" id="PTHR42705:SF2">
    <property type="entry name" value="BIFUNCTIONAL NON-HOMOLOGOUS END JOINING PROTEIN LIGD"/>
    <property type="match status" value="1"/>
</dbReference>
<keyword evidence="6" id="KW-0540">Nuclease</keyword>
<accession>A0A4Q6XYR3</accession>
<evidence type="ECO:0000256" key="9">
    <source>
        <dbReference type="ARBA" id="ARBA00022763"/>
    </source>
</evidence>
<dbReference type="PANTHER" id="PTHR42705">
    <property type="entry name" value="BIFUNCTIONAL NON-HOMOLOGOUS END JOINING PROTEIN LIGD"/>
    <property type="match status" value="1"/>
</dbReference>
<keyword evidence="13" id="KW-0239">DNA-directed DNA polymerase</keyword>
<comment type="catalytic activity">
    <reaction evidence="20">
        <text>ATP + (deoxyribonucleotide)n-3'-hydroxyl + 5'-phospho-(deoxyribonucleotide)m = (deoxyribonucleotide)n+m + AMP + diphosphate.</text>
        <dbReference type="EC" id="6.5.1.1"/>
    </reaction>
</comment>
<dbReference type="Pfam" id="PF13298">
    <property type="entry name" value="LigD_N"/>
    <property type="match status" value="1"/>
</dbReference>
<feature type="domain" description="ATP-dependent DNA ligase family profile" evidence="22">
    <location>
        <begin position="313"/>
        <end position="432"/>
    </location>
</feature>
<evidence type="ECO:0000259" key="22">
    <source>
        <dbReference type="PROSITE" id="PS50160"/>
    </source>
</evidence>
<dbReference type="GO" id="GO:0006281">
    <property type="term" value="P:DNA repair"/>
    <property type="evidence" value="ECO:0007669"/>
    <property type="project" value="UniProtKB-KW"/>
</dbReference>
<dbReference type="AlphaFoldDB" id="A0A4Q6XYR3"/>
<keyword evidence="14" id="KW-0238">DNA-binding</keyword>
<reference evidence="23 24" key="1">
    <citation type="submission" date="2019-02" db="EMBL/GenBank/DDBJ databases">
        <authorList>
            <person name="Li Y."/>
        </authorList>
    </citation>
    <scope>NUCLEOTIDE SEQUENCE [LARGE SCALE GENOMIC DNA]</scope>
    <source>
        <strain evidence="23 24">30C10-4-7</strain>
    </source>
</reference>
<keyword evidence="16" id="KW-0234">DNA repair</keyword>
<evidence type="ECO:0000256" key="2">
    <source>
        <dbReference type="ARBA" id="ARBA00012727"/>
    </source>
</evidence>
<dbReference type="GO" id="GO:0003677">
    <property type="term" value="F:DNA binding"/>
    <property type="evidence" value="ECO:0007669"/>
    <property type="project" value="UniProtKB-KW"/>
</dbReference>
<dbReference type="NCBIfam" id="TIGR02777">
    <property type="entry name" value="LigD_PE_dom"/>
    <property type="match status" value="1"/>
</dbReference>
<evidence type="ECO:0000256" key="12">
    <source>
        <dbReference type="ARBA" id="ARBA00022840"/>
    </source>
</evidence>
<evidence type="ECO:0000256" key="21">
    <source>
        <dbReference type="SAM" id="MobiDB-lite"/>
    </source>
</evidence>
<evidence type="ECO:0000256" key="3">
    <source>
        <dbReference type="ARBA" id="ARBA00022598"/>
    </source>
</evidence>
<dbReference type="EMBL" id="SGIT01000001">
    <property type="protein sequence ID" value="RZF61716.1"/>
    <property type="molecule type" value="Genomic_DNA"/>
</dbReference>
<evidence type="ECO:0000313" key="23">
    <source>
        <dbReference type="EMBL" id="RZF61716.1"/>
    </source>
</evidence>
<proteinExistence type="predicted"/>
<dbReference type="GO" id="GO:0005524">
    <property type="term" value="F:ATP binding"/>
    <property type="evidence" value="ECO:0007669"/>
    <property type="project" value="UniProtKB-KW"/>
</dbReference>
<evidence type="ECO:0000256" key="18">
    <source>
        <dbReference type="ARBA" id="ARBA00023268"/>
    </source>
</evidence>
<dbReference type="Pfam" id="PF01068">
    <property type="entry name" value="DNA_ligase_A_M"/>
    <property type="match status" value="1"/>
</dbReference>
<evidence type="ECO:0000256" key="15">
    <source>
        <dbReference type="ARBA" id="ARBA00023172"/>
    </source>
</evidence>
<dbReference type="CDD" id="cd07906">
    <property type="entry name" value="Adenylation_DNA_ligase_LigD_LigC"/>
    <property type="match status" value="1"/>
</dbReference>
<dbReference type="RefSeq" id="WP_130139945.1">
    <property type="nucleotide sequence ID" value="NZ_SGIT01000001.1"/>
</dbReference>
<dbReference type="InterPro" id="IPR014146">
    <property type="entry name" value="LigD_ligase_dom"/>
</dbReference>
<organism evidence="23 24">
    <name type="scientific">Sphingobacterium corticibacterium</name>
    <dbReference type="NCBI Taxonomy" id="2484746"/>
    <lineage>
        <taxon>Bacteria</taxon>
        <taxon>Pseudomonadati</taxon>
        <taxon>Bacteroidota</taxon>
        <taxon>Sphingobacteriia</taxon>
        <taxon>Sphingobacteriales</taxon>
        <taxon>Sphingobacteriaceae</taxon>
        <taxon>Sphingobacterium</taxon>
    </lineage>
</organism>
<evidence type="ECO:0000256" key="14">
    <source>
        <dbReference type="ARBA" id="ARBA00023125"/>
    </source>
</evidence>
<evidence type="ECO:0000256" key="11">
    <source>
        <dbReference type="ARBA" id="ARBA00022839"/>
    </source>
</evidence>
<evidence type="ECO:0000313" key="24">
    <source>
        <dbReference type="Proteomes" id="UP000292855"/>
    </source>
</evidence>
<dbReference type="InterPro" id="IPR012310">
    <property type="entry name" value="DNA_ligase_ATP-dep_cent"/>
</dbReference>
<evidence type="ECO:0000256" key="19">
    <source>
        <dbReference type="ARBA" id="ARBA00029943"/>
    </source>
</evidence>
<dbReference type="NCBIfam" id="TIGR02779">
    <property type="entry name" value="NHEJ_ligase_lig"/>
    <property type="match status" value="1"/>
</dbReference>
<dbReference type="Gene3D" id="2.40.50.140">
    <property type="entry name" value="Nucleic acid-binding proteins"/>
    <property type="match status" value="1"/>
</dbReference>
<comment type="caution">
    <text evidence="23">The sequence shown here is derived from an EMBL/GenBank/DDBJ whole genome shotgun (WGS) entry which is preliminary data.</text>
</comment>
<protein>
    <recommendedName>
        <fullName evidence="2">DNA ligase (ATP)</fullName>
        <ecNumber evidence="2">6.5.1.1</ecNumber>
    </recommendedName>
    <alternativeName>
        <fullName evidence="19">NHEJ DNA polymerase</fullName>
    </alternativeName>
</protein>
<keyword evidence="18" id="KW-0511">Multifunctional enzyme</keyword>
<dbReference type="Pfam" id="PF04679">
    <property type="entry name" value="DNA_ligase_A_C"/>
    <property type="match status" value="1"/>
</dbReference>
<keyword evidence="24" id="KW-1185">Reference proteome</keyword>
<gene>
    <name evidence="23" type="primary">ligD</name>
    <name evidence="23" type="ORF">EWE74_02420</name>
</gene>
<dbReference type="Gene3D" id="3.90.920.10">
    <property type="entry name" value="DNA primase, PRIM domain"/>
    <property type="match status" value="1"/>
</dbReference>
<dbReference type="InterPro" id="IPR012309">
    <property type="entry name" value="DNA_ligase_ATP-dep_C"/>
</dbReference>
<keyword evidence="17" id="KW-0464">Manganese</keyword>
<dbReference type="Proteomes" id="UP000292855">
    <property type="component" value="Unassembled WGS sequence"/>
</dbReference>
<keyword evidence="4" id="KW-0808">Transferase</keyword>
<sequence length="825" mass="95916">MVKLEDYKKKRNFRQTQEPKGSNKRNSDRTRKLRFVVQRHHASRLHYDFRLELDGVLKSWAVPKGPSLYPKDKRLAMQVEDHPIDYASFEGIIPKGNYGAGVVTIFDSGYYEFTEAKNTKEFLQDLEKGSLKFKLHGHILRGEFALVRIKGQEDNAWLLIKHKDRYAWEEPYNSEDNVQQEIKQAGVDFKKDKKGRAPKKLPKASQKEETEELPKPMLAKLTEHLPEGAEWRYEKKYDGFRILAIRDKEGVQLYSRNGKDMNALFPSLVEELSSVDKYVWLDGELVIEDKRGKTHFQLIASGEPIPSNLTLRYYVFDILRLENEYVTDYALKEREELLALLFRRIKKSKIVQLTQILPGTAQQVKVKAEEQQWEGIIAKDVNSTYLQGKRSGFWTKFKLRNTQEAIICGYTSPQGSRSFFGALVLGYYRDGELVYIGNCGTGFNTKSLKDIYTTMHKHENGYKPFKEEVTIAKEKEVTWLRPLMVCEVYYSEWTTDGRLRHPVFKGLRQDKDAEEIEKESPMKNEKNEDLITIGRKKVQLTNLNKVYWPKERYIKGQMIAYYEQMSDYILPFIKNKPISMHRFPNGIAAEGFFQKDVDTDNIPSWIKTVPIHSESTGKETDYIVCNDKATLLYIANLGSIEVNPWLSTYQKPEYPDFAVLDLDPNGADFQELIRVATTAYETFEELKVPAFLKTSGATGFHIYVYLKKKYTYDVARDFIELIAQMVQERHPDTTSLVRDPKKRKGMIYLDFLQNRRGQTIAAPYSLRPKEGATVSAPLRWDELTPKLRIADYNIKTMLKRVNEVDDPWVSLWDRAVNIKQVLAKL</sequence>
<feature type="region of interest" description="Disordered" evidence="21">
    <location>
        <begin position="189"/>
        <end position="213"/>
    </location>
</feature>
<evidence type="ECO:0000256" key="6">
    <source>
        <dbReference type="ARBA" id="ARBA00022722"/>
    </source>
</evidence>
<dbReference type="Gene3D" id="3.30.1490.70">
    <property type="match status" value="1"/>
</dbReference>
<dbReference type="PROSITE" id="PS50160">
    <property type="entry name" value="DNA_LIGASE_A3"/>
    <property type="match status" value="1"/>
</dbReference>
<evidence type="ECO:0000256" key="7">
    <source>
        <dbReference type="ARBA" id="ARBA00022723"/>
    </source>
</evidence>
<dbReference type="EC" id="6.5.1.1" evidence="2"/>
<evidence type="ECO:0000256" key="17">
    <source>
        <dbReference type="ARBA" id="ARBA00023211"/>
    </source>
</evidence>
<dbReference type="GO" id="GO:0006310">
    <property type="term" value="P:DNA recombination"/>
    <property type="evidence" value="ECO:0007669"/>
    <property type="project" value="UniProtKB-KW"/>
</dbReference>
<dbReference type="SUPFAM" id="SSF56091">
    <property type="entry name" value="DNA ligase/mRNA capping enzyme, catalytic domain"/>
    <property type="match status" value="1"/>
</dbReference>
<comment type="cofactor">
    <cofactor evidence="1">
        <name>Mn(2+)</name>
        <dbReference type="ChEBI" id="CHEBI:29035"/>
    </cofactor>
</comment>
<dbReference type="InterPro" id="IPR014144">
    <property type="entry name" value="LigD_PE_domain"/>
</dbReference>
<evidence type="ECO:0000256" key="5">
    <source>
        <dbReference type="ARBA" id="ARBA00022695"/>
    </source>
</evidence>
<dbReference type="GO" id="GO:0003887">
    <property type="term" value="F:DNA-directed DNA polymerase activity"/>
    <property type="evidence" value="ECO:0007669"/>
    <property type="project" value="UniProtKB-KW"/>
</dbReference>
<feature type="region of interest" description="Disordered" evidence="21">
    <location>
        <begin position="1"/>
        <end position="30"/>
    </location>
</feature>
<keyword evidence="11" id="KW-0269">Exonuclease</keyword>
<keyword evidence="15" id="KW-0233">DNA recombination</keyword>
<dbReference type="NCBIfam" id="TIGR02776">
    <property type="entry name" value="NHEJ_ligase_prk"/>
    <property type="match status" value="1"/>
</dbReference>